<feature type="compositionally biased region" description="Basic and acidic residues" evidence="1">
    <location>
        <begin position="77"/>
        <end position="86"/>
    </location>
</feature>
<evidence type="ECO:0000313" key="3">
    <source>
        <dbReference type="Proteomes" id="UP000319525"/>
    </source>
</evidence>
<dbReference type="EMBL" id="BJML01000010">
    <property type="protein sequence ID" value="GEB46895.1"/>
    <property type="molecule type" value="Genomic_DNA"/>
</dbReference>
<gene>
    <name evidence="2" type="ORF">MTE01_28400</name>
</gene>
<protein>
    <submittedName>
        <fullName evidence="2">Uncharacterized protein</fullName>
    </submittedName>
</protein>
<organism evidence="2 3">
    <name type="scientific">Microbacterium testaceum</name>
    <name type="common">Aureobacterium testaceum</name>
    <name type="synonym">Brevibacterium testaceum</name>
    <dbReference type="NCBI Taxonomy" id="2033"/>
    <lineage>
        <taxon>Bacteria</taxon>
        <taxon>Bacillati</taxon>
        <taxon>Actinomycetota</taxon>
        <taxon>Actinomycetes</taxon>
        <taxon>Micrococcales</taxon>
        <taxon>Microbacteriaceae</taxon>
        <taxon>Microbacterium</taxon>
    </lineage>
</organism>
<dbReference type="Proteomes" id="UP000319525">
    <property type="component" value="Unassembled WGS sequence"/>
</dbReference>
<feature type="compositionally biased region" description="Polar residues" evidence="1">
    <location>
        <begin position="89"/>
        <end position="100"/>
    </location>
</feature>
<reference evidence="2 3" key="1">
    <citation type="submission" date="2019-06" db="EMBL/GenBank/DDBJ databases">
        <title>Whole genome shotgun sequence of Microbacterium testaceum NBRC 12675.</title>
        <authorList>
            <person name="Hosoyama A."/>
            <person name="Uohara A."/>
            <person name="Ohji S."/>
            <person name="Ichikawa N."/>
        </authorList>
    </citation>
    <scope>NUCLEOTIDE SEQUENCE [LARGE SCALE GENOMIC DNA]</scope>
    <source>
        <strain evidence="2 3">NBRC 12675</strain>
    </source>
</reference>
<comment type="caution">
    <text evidence="2">The sequence shown here is derived from an EMBL/GenBank/DDBJ whole genome shotgun (WGS) entry which is preliminary data.</text>
</comment>
<feature type="region of interest" description="Disordered" evidence="1">
    <location>
        <begin position="1"/>
        <end position="100"/>
    </location>
</feature>
<accession>A0A4Y3QNQ7</accession>
<dbReference type="AlphaFoldDB" id="A0A4Y3QNQ7"/>
<name>A0A4Y3QNQ7_MICTE</name>
<feature type="compositionally biased region" description="Basic and acidic residues" evidence="1">
    <location>
        <begin position="34"/>
        <end position="61"/>
    </location>
</feature>
<evidence type="ECO:0000256" key="1">
    <source>
        <dbReference type="SAM" id="MobiDB-lite"/>
    </source>
</evidence>
<sequence length="100" mass="11040">MSARSLVSDTDMRFPLPPIRGSHPRCRASPPSEPAREDFRPPDVHDNEIHLMGECEGEIARRKGGSRVTGGPTAIRSDAHHERDAVSRQPHTLSKANEIP</sequence>
<evidence type="ECO:0000313" key="2">
    <source>
        <dbReference type="EMBL" id="GEB46895.1"/>
    </source>
</evidence>
<proteinExistence type="predicted"/>